<dbReference type="Proteomes" id="UP000733611">
    <property type="component" value="Unassembled WGS sequence"/>
</dbReference>
<dbReference type="EMBL" id="JAHLFE010000138">
    <property type="protein sequence ID" value="MBU3844571.1"/>
    <property type="molecule type" value="Genomic_DNA"/>
</dbReference>
<keyword evidence="1" id="KW-0175">Coiled coil</keyword>
<sequence length="797" mass="91101">MTPDHGKSSVLVVPRAQLEEMISNSEVTALPQKGVYVLLGQQRLYVGQTAHGLVDINQLDTYQNFWQVAALFLSSNFDENKIAALKAAFIRYSQRSGMFLLENELETKQQNKHSDSQYNVQSYLLQFQAVLDFLGSNQIAVEQTEVMEALAAEQERSLLQKQQQAQQGGMQNKINSVNGKDLEVQELKQQVAQLQEQLRASNLELDLCKRLQVQPLQTKLQQAQQRCEQLKKQKHKMPLGRPSAEMAELQQQQHEQQVLVQKAITYAKEKEQEVQGLKQQVAQQQDQIRASNQEVEQWKQQLQPLQTKLEQAQQRCNQLQKQMQQMHHEQQSEVMKTRAAEQQISKLQNQQHEQQVLVQKAITYAKEKEQEVQGLKQQVKQQQEQLMAPDHEVEQWKQQLQPLQTQLQQEQQRCEQLQKQMQQMQHGLPLVQECQRLQQALRDVRKENDQLRLENAQMQQEKQHLSLTVQTHQPPLPEPEADAEHVFTLKGGKARMVQLAQDSFVLLSGAKINVNSTYKSLSPKTKYLHKVLLRHGFINDDFYLRYDMNFKSSSAAGRFVLGRSCTGTDEWRDVQGHSLNDLAAHSQHNQALSSIVSSSALLASAEDDDDDDDAMLSDIETWLHDTDSVEDNTTITAKEASSDVWMSDVTEPQVQLSASDVQATDHQLSADIRDTAEESVHPHAVFYLSSLQLHLQAKMEYRGYRQWILLKGSQVRGFDRKDKGCEHIAERFDEEMDRGTLIAQSDGTFKTGVDLLFDKASPAAKFVLGRSASGNKEWRNDEGLSPEEFLAQIKSAE</sequence>
<reference evidence="2" key="2">
    <citation type="submission" date="2021-04" db="EMBL/GenBank/DDBJ databases">
        <authorList>
            <person name="Gilroy R."/>
        </authorList>
    </citation>
    <scope>NUCLEOTIDE SEQUENCE</scope>
    <source>
        <strain evidence="2">378</strain>
    </source>
</reference>
<proteinExistence type="predicted"/>
<accession>A0A948X1L3</accession>
<feature type="coiled-coil region" evidence="1">
    <location>
        <begin position="358"/>
        <end position="468"/>
    </location>
</feature>
<dbReference type="PANTHER" id="PTHR23159">
    <property type="entry name" value="CENTROSOMAL PROTEIN 2"/>
    <property type="match status" value="1"/>
</dbReference>
<evidence type="ECO:0000313" key="2">
    <source>
        <dbReference type="EMBL" id="MBU3844571.1"/>
    </source>
</evidence>
<dbReference type="AlphaFoldDB" id="A0A948X1L3"/>
<feature type="coiled-coil region" evidence="1">
    <location>
        <begin position="260"/>
        <end position="329"/>
    </location>
</feature>
<evidence type="ECO:0000256" key="1">
    <source>
        <dbReference type="SAM" id="Coils"/>
    </source>
</evidence>
<evidence type="ECO:0000313" key="3">
    <source>
        <dbReference type="Proteomes" id="UP000733611"/>
    </source>
</evidence>
<comment type="caution">
    <text evidence="2">The sequence shown here is derived from an EMBL/GenBank/DDBJ whole genome shotgun (WGS) entry which is preliminary data.</text>
</comment>
<gene>
    <name evidence="2" type="ORF">H9847_06865</name>
</gene>
<name>A0A948X1L3_9GAMM</name>
<dbReference type="PANTHER" id="PTHR23159:SF31">
    <property type="entry name" value="CENTROSOME-ASSOCIATED PROTEIN CEP250 ISOFORM X1"/>
    <property type="match status" value="1"/>
</dbReference>
<protein>
    <submittedName>
        <fullName evidence="2">DUF4357 domain-containing protein</fullName>
    </submittedName>
</protein>
<reference evidence="2" key="1">
    <citation type="journal article" date="2021" name="PeerJ">
        <title>Extensive microbial diversity within the chicken gut microbiome revealed by metagenomics and culture.</title>
        <authorList>
            <person name="Gilroy R."/>
            <person name="Ravi A."/>
            <person name="Getino M."/>
            <person name="Pursley I."/>
            <person name="Horton D.L."/>
            <person name="Alikhan N.F."/>
            <person name="Baker D."/>
            <person name="Gharbi K."/>
            <person name="Hall N."/>
            <person name="Watson M."/>
            <person name="Adriaenssens E.M."/>
            <person name="Foster-Nyarko E."/>
            <person name="Jarju S."/>
            <person name="Secka A."/>
            <person name="Antonio M."/>
            <person name="Oren A."/>
            <person name="Chaudhuri R.R."/>
            <person name="La Ragione R."/>
            <person name="Hildebrand F."/>
            <person name="Pallen M.J."/>
        </authorList>
    </citation>
    <scope>NUCLEOTIDE SEQUENCE</scope>
    <source>
        <strain evidence="2">378</strain>
    </source>
</reference>
<feature type="coiled-coil region" evidence="1">
    <location>
        <begin position="177"/>
        <end position="233"/>
    </location>
</feature>
<organism evidence="2 3">
    <name type="scientific">Candidatus Anaerobiospirillum pullicola</name>
    <dbReference type="NCBI Taxonomy" id="2838451"/>
    <lineage>
        <taxon>Bacteria</taxon>
        <taxon>Pseudomonadati</taxon>
        <taxon>Pseudomonadota</taxon>
        <taxon>Gammaproteobacteria</taxon>
        <taxon>Aeromonadales</taxon>
        <taxon>Succinivibrionaceae</taxon>
        <taxon>Anaerobiospirillum</taxon>
    </lineage>
</organism>